<evidence type="ECO:0000313" key="3">
    <source>
        <dbReference type="Proteomes" id="UP001156856"/>
    </source>
</evidence>
<evidence type="ECO:0000313" key="2">
    <source>
        <dbReference type="EMBL" id="GLS64576.1"/>
    </source>
</evidence>
<feature type="region of interest" description="Disordered" evidence="1">
    <location>
        <begin position="81"/>
        <end position="102"/>
    </location>
</feature>
<proteinExistence type="predicted"/>
<comment type="caution">
    <text evidence="2">The sequence shown here is derived from an EMBL/GenBank/DDBJ whole genome shotgun (WGS) entry which is preliminary data.</text>
</comment>
<dbReference type="InterPro" id="IPR036724">
    <property type="entry name" value="Cobalamin-bd_sf"/>
</dbReference>
<keyword evidence="3" id="KW-1185">Reference proteome</keyword>
<accession>A0ABQ6DK96</accession>
<organism evidence="2 3">
    <name type="scientific">Methylobacterium oxalidis</name>
    <dbReference type="NCBI Taxonomy" id="944322"/>
    <lineage>
        <taxon>Bacteria</taxon>
        <taxon>Pseudomonadati</taxon>
        <taxon>Pseudomonadota</taxon>
        <taxon>Alphaproteobacteria</taxon>
        <taxon>Hyphomicrobiales</taxon>
        <taxon>Methylobacteriaceae</taxon>
        <taxon>Methylobacterium</taxon>
    </lineage>
</organism>
<dbReference type="SUPFAM" id="SSF52242">
    <property type="entry name" value="Cobalamin (vitamin B12)-binding domain"/>
    <property type="match status" value="1"/>
</dbReference>
<gene>
    <name evidence="2" type="ORF">GCM10007888_29570</name>
</gene>
<dbReference type="Gene3D" id="3.40.50.280">
    <property type="entry name" value="Cobalamin-binding domain"/>
    <property type="match status" value="1"/>
</dbReference>
<dbReference type="EMBL" id="BSPK01000046">
    <property type="protein sequence ID" value="GLS64576.1"/>
    <property type="molecule type" value="Genomic_DNA"/>
</dbReference>
<evidence type="ECO:0008006" key="4">
    <source>
        <dbReference type="Google" id="ProtNLM"/>
    </source>
</evidence>
<protein>
    <recommendedName>
        <fullName evidence="4">B12-binding domain-containing protein</fullName>
    </recommendedName>
</protein>
<name>A0ABQ6DK96_9HYPH</name>
<sequence>MQWFGVAGLTLSCETQVDWLAAIIRGVRRASCNRAIGIMVGGPVFSAKPELIAQVGADASAADAPTAVLLAQRLLDLGTQQTEQIRGRSHSRRVDTTRPANP</sequence>
<evidence type="ECO:0000256" key="1">
    <source>
        <dbReference type="SAM" id="MobiDB-lite"/>
    </source>
</evidence>
<dbReference type="Proteomes" id="UP001156856">
    <property type="component" value="Unassembled WGS sequence"/>
</dbReference>
<reference evidence="3" key="1">
    <citation type="journal article" date="2019" name="Int. J. Syst. Evol. Microbiol.">
        <title>The Global Catalogue of Microorganisms (GCM) 10K type strain sequencing project: providing services to taxonomists for standard genome sequencing and annotation.</title>
        <authorList>
            <consortium name="The Broad Institute Genomics Platform"/>
            <consortium name="The Broad Institute Genome Sequencing Center for Infectious Disease"/>
            <person name="Wu L."/>
            <person name="Ma J."/>
        </authorList>
    </citation>
    <scope>NUCLEOTIDE SEQUENCE [LARGE SCALE GENOMIC DNA]</scope>
    <source>
        <strain evidence="3">NBRC 107715</strain>
    </source>
</reference>